<dbReference type="Proteomes" id="UP001164390">
    <property type="component" value="Chromosome"/>
</dbReference>
<feature type="domain" description="HTH marR-type" evidence="1">
    <location>
        <begin position="11"/>
        <end position="147"/>
    </location>
</feature>
<evidence type="ECO:0000313" key="3">
    <source>
        <dbReference type="Proteomes" id="UP001164390"/>
    </source>
</evidence>
<dbReference type="PANTHER" id="PTHR33164:SF99">
    <property type="entry name" value="MARR FAMILY REGULATORY PROTEIN"/>
    <property type="match status" value="1"/>
</dbReference>
<protein>
    <submittedName>
        <fullName evidence="2">MarR family transcriptional regulator</fullName>
    </submittedName>
</protein>
<dbReference type="Gene3D" id="1.10.10.10">
    <property type="entry name" value="Winged helix-like DNA-binding domain superfamily/Winged helix DNA-binding domain"/>
    <property type="match status" value="1"/>
</dbReference>
<dbReference type="SMART" id="SM00347">
    <property type="entry name" value="HTH_MARR"/>
    <property type="match status" value="1"/>
</dbReference>
<dbReference type="GO" id="GO:0003700">
    <property type="term" value="F:DNA-binding transcription factor activity"/>
    <property type="evidence" value="ECO:0007669"/>
    <property type="project" value="InterPro"/>
</dbReference>
<dbReference type="AlphaFoldDB" id="A0AA46TGR5"/>
<dbReference type="PROSITE" id="PS50995">
    <property type="entry name" value="HTH_MARR_2"/>
    <property type="match status" value="1"/>
</dbReference>
<gene>
    <name evidence="2" type="ORF">L0C25_21290</name>
</gene>
<proteinExistence type="predicted"/>
<reference evidence="2" key="1">
    <citation type="submission" date="2022-01" db="EMBL/GenBank/DDBJ databases">
        <title>Nocardioidaceae gen. sp. A5X3R13.</title>
        <authorList>
            <person name="Lopez Marin M.A."/>
            <person name="Uhlik O."/>
        </authorList>
    </citation>
    <scope>NUCLEOTIDE SEQUENCE</scope>
    <source>
        <strain evidence="2">A5X3R13</strain>
    </source>
</reference>
<accession>A0AA46TGR5</accession>
<dbReference type="SUPFAM" id="SSF46785">
    <property type="entry name" value="Winged helix' DNA-binding domain"/>
    <property type="match status" value="1"/>
</dbReference>
<dbReference type="InterPro" id="IPR036388">
    <property type="entry name" value="WH-like_DNA-bd_sf"/>
</dbReference>
<dbReference type="EMBL" id="CP094970">
    <property type="protein sequence ID" value="UYM05026.1"/>
    <property type="molecule type" value="Genomic_DNA"/>
</dbReference>
<dbReference type="InterPro" id="IPR039422">
    <property type="entry name" value="MarR/SlyA-like"/>
</dbReference>
<name>A0AA46TGR5_9ACTN</name>
<dbReference type="Pfam" id="PF12802">
    <property type="entry name" value="MarR_2"/>
    <property type="match status" value="1"/>
</dbReference>
<dbReference type="PANTHER" id="PTHR33164">
    <property type="entry name" value="TRANSCRIPTIONAL REGULATOR, MARR FAMILY"/>
    <property type="match status" value="1"/>
</dbReference>
<organism evidence="2 3">
    <name type="scientific">Solicola gregarius</name>
    <dbReference type="NCBI Taxonomy" id="2908642"/>
    <lineage>
        <taxon>Bacteria</taxon>
        <taxon>Bacillati</taxon>
        <taxon>Actinomycetota</taxon>
        <taxon>Actinomycetes</taxon>
        <taxon>Propionibacteriales</taxon>
        <taxon>Nocardioidaceae</taxon>
        <taxon>Solicola</taxon>
    </lineage>
</organism>
<dbReference type="RefSeq" id="WP_271633791.1">
    <property type="nucleotide sequence ID" value="NZ_CP094970.1"/>
</dbReference>
<keyword evidence="3" id="KW-1185">Reference proteome</keyword>
<dbReference type="GO" id="GO:0006950">
    <property type="term" value="P:response to stress"/>
    <property type="evidence" value="ECO:0007669"/>
    <property type="project" value="TreeGrafter"/>
</dbReference>
<sequence length="158" mass="17552">MSDTSWLNDEESRAWRSYNRMRGLLDLEIARDLAADSGLSGSDYTVLVVLSEAPNQRVRQIDLAARMLWSHSRVSHHLGRMERRGLVRRETHADNARAVDAVLTPAGLDAIESAAPCHVRSVRRHFIDQLTAEQVTVLADIADTVVDHLTVAADGEQS</sequence>
<dbReference type="InterPro" id="IPR000835">
    <property type="entry name" value="HTH_MarR-typ"/>
</dbReference>
<dbReference type="KEGG" id="sgrg:L0C25_21290"/>
<evidence type="ECO:0000313" key="2">
    <source>
        <dbReference type="EMBL" id="UYM05026.1"/>
    </source>
</evidence>
<dbReference type="InterPro" id="IPR036390">
    <property type="entry name" value="WH_DNA-bd_sf"/>
</dbReference>
<evidence type="ECO:0000259" key="1">
    <source>
        <dbReference type="PROSITE" id="PS50995"/>
    </source>
</evidence>